<feature type="domain" description="EGF-like" evidence="8">
    <location>
        <begin position="211"/>
        <end position="248"/>
    </location>
</feature>
<keyword evidence="6" id="KW-0812">Transmembrane</keyword>
<sequence>MDFRAAFLGCCCCLWPLIALPLAQGIDCKPGCHPLYGFCEVPGECRCQPGWQGPLCDRCIPFPGCQHGACAKPWQCICEEGWLGSLCDTAVHPCSSKPCMNNSTCIETGEGGRYICLCIQGYAGKDCHVRKGPCIVNGSPCKNGGTCVDDDGFAPRPSCLCLPGFAGMSCETEADPCESNPCQNGGRCTNISGGFSCQCPAGYGGVFCGSPVTFCASNPCANGGTCHEHPEGGFECLCKPHFVGVTCASRHRNASGITLAKHKQNHHLHVKVSHRPFRPQEQDVLTIRETIENRPSFLNKSQVICFIVLGLLTCLIVLGTAGIVFFSKFEMWLANARYTHLVRKERDCYLKANEGENLSVNIIFPEKIKLTDYSKNYTAI</sequence>
<comment type="caution">
    <text evidence="5">Lacks conserved residue(s) required for the propagation of feature annotation.</text>
</comment>
<evidence type="ECO:0000256" key="1">
    <source>
        <dbReference type="ARBA" id="ARBA00022536"/>
    </source>
</evidence>
<feature type="disulfide bond" evidence="5">
    <location>
        <begin position="118"/>
        <end position="127"/>
    </location>
</feature>
<dbReference type="Pfam" id="PF21700">
    <property type="entry name" value="EGF_DL_JAG"/>
    <property type="match status" value="1"/>
</dbReference>
<dbReference type="Gene3D" id="2.10.25.10">
    <property type="entry name" value="Laminin"/>
    <property type="match status" value="6"/>
</dbReference>
<dbReference type="PROSITE" id="PS01186">
    <property type="entry name" value="EGF_2"/>
    <property type="match status" value="3"/>
</dbReference>
<evidence type="ECO:0000256" key="4">
    <source>
        <dbReference type="ARBA" id="ARBA00023157"/>
    </source>
</evidence>
<evidence type="ECO:0000256" key="5">
    <source>
        <dbReference type="PROSITE-ProRule" id="PRU00076"/>
    </source>
</evidence>
<feature type="transmembrane region" description="Helical" evidence="6">
    <location>
        <begin position="306"/>
        <end position="327"/>
    </location>
</feature>
<dbReference type="PANTHER" id="PTHR24049:SF22">
    <property type="entry name" value="DROSOPHILA CRUMBS HOMOLOG"/>
    <property type="match status" value="1"/>
</dbReference>
<dbReference type="PROSITE" id="PS00010">
    <property type="entry name" value="ASX_HYDROXYL"/>
    <property type="match status" value="1"/>
</dbReference>
<dbReference type="InterPro" id="IPR000152">
    <property type="entry name" value="EGF-type_Asp/Asn_hydroxyl_site"/>
</dbReference>
<dbReference type="CDD" id="cd00054">
    <property type="entry name" value="EGF_CA"/>
    <property type="match status" value="3"/>
</dbReference>
<keyword evidence="3" id="KW-0677">Repeat</keyword>
<dbReference type="Pfam" id="PF00008">
    <property type="entry name" value="EGF"/>
    <property type="match status" value="4"/>
</dbReference>
<dbReference type="InterPro" id="IPR000742">
    <property type="entry name" value="EGF"/>
</dbReference>
<keyword evidence="9" id="KW-1185">Reference proteome</keyword>
<dbReference type="InterPro" id="IPR051022">
    <property type="entry name" value="Notch_Cell-Fate_Det"/>
</dbReference>
<feature type="domain" description="EGF-like" evidence="8">
    <location>
        <begin position="173"/>
        <end position="209"/>
    </location>
</feature>
<evidence type="ECO:0000313" key="9">
    <source>
        <dbReference type="Proteomes" id="UP000694871"/>
    </source>
</evidence>
<keyword evidence="6" id="KW-0472">Membrane</keyword>
<dbReference type="SMART" id="SM00181">
    <property type="entry name" value="EGF"/>
    <property type="match status" value="6"/>
</dbReference>
<dbReference type="InterPro" id="IPR009030">
    <property type="entry name" value="Growth_fac_rcpt_cys_sf"/>
</dbReference>
<dbReference type="InterPro" id="IPR001881">
    <property type="entry name" value="EGF-like_Ca-bd_dom"/>
</dbReference>
<evidence type="ECO:0000259" key="8">
    <source>
        <dbReference type="PROSITE" id="PS50026"/>
    </source>
</evidence>
<feature type="disulfide bond" evidence="5">
    <location>
        <begin position="199"/>
        <end position="208"/>
    </location>
</feature>
<dbReference type="PANTHER" id="PTHR24049">
    <property type="entry name" value="CRUMBS FAMILY MEMBER"/>
    <property type="match status" value="1"/>
</dbReference>
<protein>
    <submittedName>
        <fullName evidence="10">Protein delta homolog 1</fullName>
    </submittedName>
</protein>
<proteinExistence type="predicted"/>
<dbReference type="SUPFAM" id="SSF57196">
    <property type="entry name" value="EGF/Laminin"/>
    <property type="match status" value="2"/>
</dbReference>
<dbReference type="SUPFAM" id="SSF57184">
    <property type="entry name" value="Growth factor receptor domain"/>
    <property type="match status" value="1"/>
</dbReference>
<feature type="domain" description="EGF-like" evidence="8">
    <location>
        <begin position="90"/>
        <end position="128"/>
    </location>
</feature>
<gene>
    <name evidence="10" type="primary">DLK1</name>
</gene>
<feature type="signal peptide" evidence="7">
    <location>
        <begin position="1"/>
        <end position="25"/>
    </location>
</feature>
<evidence type="ECO:0000256" key="6">
    <source>
        <dbReference type="SAM" id="Phobius"/>
    </source>
</evidence>
<evidence type="ECO:0000256" key="3">
    <source>
        <dbReference type="ARBA" id="ARBA00022737"/>
    </source>
</evidence>
<evidence type="ECO:0000256" key="7">
    <source>
        <dbReference type="SAM" id="SignalP"/>
    </source>
</evidence>
<dbReference type="Proteomes" id="UP000694871">
    <property type="component" value="Unplaced"/>
</dbReference>
<feature type="chain" id="PRO_5045705702" evidence="7">
    <location>
        <begin position="26"/>
        <end position="380"/>
    </location>
</feature>
<feature type="disulfide bond" evidence="5">
    <location>
        <begin position="47"/>
        <end position="56"/>
    </location>
</feature>
<accession>A0ABM1L1U4</accession>
<dbReference type="PROSITE" id="PS00022">
    <property type="entry name" value="EGF_1"/>
    <property type="match status" value="5"/>
</dbReference>
<dbReference type="SMART" id="SM00179">
    <property type="entry name" value="EGF_CA"/>
    <property type="match status" value="4"/>
</dbReference>
<feature type="domain" description="EGF-like" evidence="8">
    <location>
        <begin position="130"/>
        <end position="171"/>
    </location>
</feature>
<evidence type="ECO:0000313" key="10">
    <source>
        <dbReference type="RefSeq" id="XP_015279931.1"/>
    </source>
</evidence>
<keyword evidence="2 7" id="KW-0732">Signal</keyword>
<feature type="disulfide bond" evidence="5">
    <location>
        <begin position="238"/>
        <end position="247"/>
    </location>
</feature>
<keyword evidence="4 5" id="KW-1015">Disulfide bond</keyword>
<reference evidence="10" key="1">
    <citation type="submission" date="2025-08" db="UniProtKB">
        <authorList>
            <consortium name="RefSeq"/>
        </authorList>
    </citation>
    <scope>IDENTIFICATION</scope>
</reference>
<feature type="disulfide bond" evidence="5">
    <location>
        <begin position="161"/>
        <end position="170"/>
    </location>
</feature>
<keyword evidence="1 5" id="KW-0245">EGF-like domain</keyword>
<dbReference type="PROSITE" id="PS50026">
    <property type="entry name" value="EGF_3"/>
    <property type="match status" value="5"/>
</dbReference>
<feature type="domain" description="EGF-like" evidence="8">
    <location>
        <begin position="24"/>
        <end position="57"/>
    </location>
</feature>
<dbReference type="RefSeq" id="XP_015279931.1">
    <property type="nucleotide sequence ID" value="XM_015424445.1"/>
</dbReference>
<keyword evidence="6" id="KW-1133">Transmembrane helix</keyword>
<name>A0ABM1L1U4_GEKJA</name>
<evidence type="ECO:0000256" key="2">
    <source>
        <dbReference type="ARBA" id="ARBA00022729"/>
    </source>
</evidence>
<feature type="disulfide bond" evidence="5">
    <location>
        <begin position="99"/>
        <end position="116"/>
    </location>
</feature>
<organism evidence="9 10">
    <name type="scientific">Gekko japonicus</name>
    <name type="common">Schlegel's Japanese gecko</name>
    <dbReference type="NCBI Taxonomy" id="146911"/>
    <lineage>
        <taxon>Eukaryota</taxon>
        <taxon>Metazoa</taxon>
        <taxon>Chordata</taxon>
        <taxon>Craniata</taxon>
        <taxon>Vertebrata</taxon>
        <taxon>Euteleostomi</taxon>
        <taxon>Lepidosauria</taxon>
        <taxon>Squamata</taxon>
        <taxon>Bifurcata</taxon>
        <taxon>Gekkota</taxon>
        <taxon>Gekkonidae</taxon>
        <taxon>Gekkoninae</taxon>
        <taxon>Gekko</taxon>
    </lineage>
</organism>
<dbReference type="GeneID" id="107121533"/>